<feature type="region of interest" description="Disordered" evidence="2">
    <location>
        <begin position="228"/>
        <end position="301"/>
    </location>
</feature>
<feature type="region of interest" description="Disordered" evidence="2">
    <location>
        <begin position="701"/>
        <end position="724"/>
    </location>
</feature>
<feature type="region of interest" description="Disordered" evidence="2">
    <location>
        <begin position="532"/>
        <end position="659"/>
    </location>
</feature>
<dbReference type="EMBL" id="LR877164">
    <property type="protein sequence ID" value="CAD2221288.1"/>
    <property type="molecule type" value="Genomic_DNA"/>
</dbReference>
<evidence type="ECO:0000256" key="1">
    <source>
        <dbReference type="PROSITE-ProRule" id="PRU00042"/>
    </source>
</evidence>
<dbReference type="InterPro" id="IPR013087">
    <property type="entry name" value="Znf_C2H2_type"/>
</dbReference>
<accession>A0A7G2CN68</accession>
<sequence>MQKSSSKLRLKRTSTKEGVTMTAVEMDESEEIFEDSNHHHPNRDASSDPSPPEHENEKNKNLEQTDQLLPPTIPNHHHHHYNISNHSHPDPSPEMCLFSEYHGMNEAKLPGRVEPPAMTISSSAKTDAPLFSNSNDTIDNSASGSKCDASTGDSPPLPRLSSATPSQYSTPTGQPHNFEVIGMLDSTPPLSTPNNSILKKSSTKWEESLRSEGRTSINVTVCVPPAALRSTGEAPRPTSVTELKNSNEEEKHHPSRASTTDIKTEKESQEQTALEKEKSTTQPADHPHHSSHHNESTNRLKSRDDLFSDSVTCEICGKRFLNAKGVAIHKGKMHVAEMFGDCEDSPPHIIGNSGSTIQKDITSSSFDNEEEIIKYNKIEEDPFDDSATCDICGKVCLNARGVAIHKGKMHVAEMFGHCEDSPPLIKSHTSSANAKGAASSAGDKSGSTPTVHSSVSADPPQSKVPDDNDNHNHKSEGEETKPHHKEDPSDDSVTCDICGEVCLNAREVFIHKGKLHVAEMFGDCEDSPPHIRSITSSSAGHKSSSDNKSNSRVTATSSAPLDGEDTDSDGETSESEVLPPKNGKTTHSKIASEDEEEKEDKSSERLQETTTTESDLLAPPSLLDTTEETTDESAFAANTEIELPTKQNALEENKTEKKKETFNDSAMCDICLAVFPNAAALAIHVGKEHVTETFQDCDDDDLPSFMRQHNDPSKKTNNNNNNNNKVAHVPAVVVEGPVTSLAHGVVSRMMPVDEPYDSKSEDVLSSDTAVYDDRQQPGIPRHRIFSSVGSYEGSVHRPQEGEGSPTPEDVYSAPLCFQRNKPVPLSGSDSDSVSPLHQDGKGSEVDGVTAHTVILRGDLWPGVLHKYSEELISCFLQDVDHCLDALLQRRGTDDCEFNIENLNFSFGSLIANFNVRQILDEDRTNPMQVPTPFPKQELDSCLRQYPYPLTHQLLQVFEKECSVTVGGWVTLIGRYVQSALATLEVAKRKRNPTSLHEYDGTSV</sequence>
<keyword evidence="1" id="KW-0862">Zinc</keyword>
<keyword evidence="1" id="KW-0479">Metal-binding</keyword>
<proteinExistence type="predicted"/>
<dbReference type="PROSITE" id="PS50157">
    <property type="entry name" value="ZINC_FINGER_C2H2_2"/>
    <property type="match status" value="1"/>
</dbReference>
<keyword evidence="5" id="KW-1185">Reference proteome</keyword>
<protein>
    <recommendedName>
        <fullName evidence="3">C2H2-type domain-containing protein</fullName>
    </recommendedName>
</protein>
<name>A0A7G2CN68_9TRYP</name>
<feature type="region of interest" description="Disordered" evidence="2">
    <location>
        <begin position="791"/>
        <end position="812"/>
    </location>
</feature>
<feature type="region of interest" description="Disordered" evidence="2">
    <location>
        <begin position="824"/>
        <end position="844"/>
    </location>
</feature>
<organism evidence="4 5">
    <name type="scientific">Angomonas deanei</name>
    <dbReference type="NCBI Taxonomy" id="59799"/>
    <lineage>
        <taxon>Eukaryota</taxon>
        <taxon>Discoba</taxon>
        <taxon>Euglenozoa</taxon>
        <taxon>Kinetoplastea</taxon>
        <taxon>Metakinetoplastina</taxon>
        <taxon>Trypanosomatida</taxon>
        <taxon>Trypanosomatidae</taxon>
        <taxon>Strigomonadinae</taxon>
        <taxon>Angomonas</taxon>
    </lineage>
</organism>
<feature type="region of interest" description="Disordered" evidence="2">
    <location>
        <begin position="124"/>
        <end position="203"/>
    </location>
</feature>
<feature type="compositionally biased region" description="Polar residues" evidence="2">
    <location>
        <begin position="188"/>
        <end position="200"/>
    </location>
</feature>
<evidence type="ECO:0000313" key="4">
    <source>
        <dbReference type="EMBL" id="CAD2221288.1"/>
    </source>
</evidence>
<dbReference type="SMART" id="SM00355">
    <property type="entry name" value="ZnF_C2H2"/>
    <property type="match status" value="4"/>
</dbReference>
<feature type="compositionally biased region" description="Acidic residues" evidence="2">
    <location>
        <begin position="25"/>
        <end position="34"/>
    </location>
</feature>
<feature type="region of interest" description="Disordered" evidence="2">
    <location>
        <begin position="1"/>
        <end position="91"/>
    </location>
</feature>
<feature type="compositionally biased region" description="Polar residues" evidence="2">
    <location>
        <begin position="124"/>
        <end position="144"/>
    </location>
</feature>
<dbReference type="PROSITE" id="PS00028">
    <property type="entry name" value="ZINC_FINGER_C2H2_1"/>
    <property type="match status" value="4"/>
</dbReference>
<reference evidence="4 5" key="1">
    <citation type="submission" date="2020-08" db="EMBL/GenBank/DDBJ databases">
        <authorList>
            <person name="Newling K."/>
            <person name="Davey J."/>
            <person name="Forrester S."/>
        </authorList>
    </citation>
    <scope>NUCLEOTIDE SEQUENCE [LARGE SCALE GENOMIC DNA]</scope>
    <source>
        <strain evidence="5">Crithidia deanei Carvalho (ATCC PRA-265)</strain>
    </source>
</reference>
<feature type="compositionally biased region" description="Basic and acidic residues" evidence="2">
    <location>
        <begin position="649"/>
        <end position="659"/>
    </location>
</feature>
<feature type="compositionally biased region" description="Basic and acidic residues" evidence="2">
    <location>
        <begin position="262"/>
        <end position="301"/>
    </location>
</feature>
<feature type="compositionally biased region" description="Basic residues" evidence="2">
    <location>
        <begin position="1"/>
        <end position="13"/>
    </location>
</feature>
<evidence type="ECO:0000256" key="2">
    <source>
        <dbReference type="SAM" id="MobiDB-lite"/>
    </source>
</evidence>
<dbReference type="GO" id="GO:0008270">
    <property type="term" value="F:zinc ion binding"/>
    <property type="evidence" value="ECO:0007669"/>
    <property type="project" value="UniProtKB-KW"/>
</dbReference>
<feature type="compositionally biased region" description="Acidic residues" evidence="2">
    <location>
        <begin position="562"/>
        <end position="574"/>
    </location>
</feature>
<evidence type="ECO:0000259" key="3">
    <source>
        <dbReference type="PROSITE" id="PS50157"/>
    </source>
</evidence>
<feature type="region of interest" description="Disordered" evidence="2">
    <location>
        <begin position="426"/>
        <end position="492"/>
    </location>
</feature>
<dbReference type="VEuPathDB" id="TriTrypDB:ADEAN_000882000"/>
<dbReference type="Proteomes" id="UP000515908">
    <property type="component" value="Chromosome 20"/>
</dbReference>
<feature type="compositionally biased region" description="Polar residues" evidence="2">
    <location>
        <begin position="533"/>
        <end position="559"/>
    </location>
</feature>
<feature type="compositionally biased region" description="Low complexity" evidence="2">
    <location>
        <begin position="430"/>
        <end position="447"/>
    </location>
</feature>
<feature type="domain" description="C2H2-type" evidence="3">
    <location>
        <begin position="311"/>
        <end position="339"/>
    </location>
</feature>
<evidence type="ECO:0000313" key="5">
    <source>
        <dbReference type="Proteomes" id="UP000515908"/>
    </source>
</evidence>
<gene>
    <name evidence="4" type="ORF">ADEAN_000882000</name>
</gene>
<feature type="compositionally biased region" description="Polar residues" evidence="2">
    <location>
        <begin position="161"/>
        <end position="175"/>
    </location>
</feature>
<feature type="compositionally biased region" description="Basic and acidic residues" evidence="2">
    <location>
        <begin position="464"/>
        <end position="487"/>
    </location>
</feature>
<keyword evidence="1" id="KW-0863">Zinc-finger</keyword>
<feature type="compositionally biased region" description="Basic and acidic residues" evidence="2">
    <location>
        <begin position="35"/>
        <end position="63"/>
    </location>
</feature>
<dbReference type="AlphaFoldDB" id="A0A7G2CN68"/>